<protein>
    <submittedName>
        <fullName evidence="2">Integrase family protein</fullName>
    </submittedName>
</protein>
<dbReference type="PROSITE" id="PS50994">
    <property type="entry name" value="INTEGRASE"/>
    <property type="match status" value="1"/>
</dbReference>
<evidence type="ECO:0000259" key="1">
    <source>
        <dbReference type="PROSITE" id="PS50994"/>
    </source>
</evidence>
<reference evidence="2 3" key="1">
    <citation type="submission" date="2011-09" db="EMBL/GenBank/DDBJ databases">
        <title>Complete sequence of chromosome of Thioflavicoccus mobilis 8321.</title>
        <authorList>
            <consortium name="US DOE Joint Genome Institute"/>
            <person name="Lucas S."/>
            <person name="Han J."/>
            <person name="Lapidus A."/>
            <person name="Cheng J.-F."/>
            <person name="Goodwin L."/>
            <person name="Pitluck S."/>
            <person name="Peters L."/>
            <person name="Ovchinnikova G."/>
            <person name="Lu M."/>
            <person name="Detter J.C."/>
            <person name="Han C."/>
            <person name="Tapia R."/>
            <person name="Land M."/>
            <person name="Hauser L."/>
            <person name="Kyrpides N."/>
            <person name="Ivanova N."/>
            <person name="Pagani I."/>
            <person name="Vogl K."/>
            <person name="Liu Z."/>
            <person name="Imhoff J."/>
            <person name="Thiel V."/>
            <person name="Frigaard N.-U."/>
            <person name="Bryant D."/>
            <person name="Woyke T."/>
        </authorList>
    </citation>
    <scope>NUCLEOTIDE SEQUENCE [LARGE SCALE GENOMIC DNA]</scope>
    <source>
        <strain evidence="2 3">8321</strain>
    </source>
</reference>
<proteinExistence type="predicted"/>
<dbReference type="InterPro" id="IPR001584">
    <property type="entry name" value="Integrase_cat-core"/>
</dbReference>
<evidence type="ECO:0000313" key="2">
    <source>
        <dbReference type="EMBL" id="AGA89413.1"/>
    </source>
</evidence>
<accession>L0GRM3</accession>
<dbReference type="InterPro" id="IPR012337">
    <property type="entry name" value="RNaseH-like_sf"/>
</dbReference>
<dbReference type="InterPro" id="IPR036397">
    <property type="entry name" value="RNaseH_sf"/>
</dbReference>
<dbReference type="eggNOG" id="COG2801">
    <property type="taxonomic scope" value="Bacteria"/>
</dbReference>
<dbReference type="HOGENOM" id="CLU_660448_0_0_6"/>
<dbReference type="AlphaFoldDB" id="L0GRM3"/>
<dbReference type="Gene3D" id="3.30.420.10">
    <property type="entry name" value="Ribonuclease H-like superfamily/Ribonuclease H"/>
    <property type="match status" value="1"/>
</dbReference>
<dbReference type="Proteomes" id="UP000010816">
    <property type="component" value="Chromosome"/>
</dbReference>
<dbReference type="STRING" id="765912.Thimo_0565"/>
<name>L0GRM3_9GAMM</name>
<gene>
    <name evidence="2" type="ORF">Thimo_0565</name>
</gene>
<dbReference type="KEGG" id="tmb:Thimo_0565"/>
<evidence type="ECO:0000313" key="3">
    <source>
        <dbReference type="Proteomes" id="UP000010816"/>
    </source>
</evidence>
<keyword evidence="3" id="KW-1185">Reference proteome</keyword>
<feature type="domain" description="Integrase catalytic" evidence="1">
    <location>
        <begin position="196"/>
        <end position="366"/>
    </location>
</feature>
<dbReference type="SUPFAM" id="SSF53098">
    <property type="entry name" value="Ribonuclease H-like"/>
    <property type="match status" value="1"/>
</dbReference>
<dbReference type="GO" id="GO:0003676">
    <property type="term" value="F:nucleic acid binding"/>
    <property type="evidence" value="ECO:0007669"/>
    <property type="project" value="InterPro"/>
</dbReference>
<organism evidence="2 3">
    <name type="scientific">Thioflavicoccus mobilis 8321</name>
    <dbReference type="NCBI Taxonomy" id="765912"/>
    <lineage>
        <taxon>Bacteria</taxon>
        <taxon>Pseudomonadati</taxon>
        <taxon>Pseudomonadota</taxon>
        <taxon>Gammaproteobacteria</taxon>
        <taxon>Chromatiales</taxon>
        <taxon>Chromatiaceae</taxon>
        <taxon>Thioflavicoccus</taxon>
    </lineage>
</organism>
<dbReference type="GO" id="GO:0015074">
    <property type="term" value="P:DNA integration"/>
    <property type="evidence" value="ECO:0007669"/>
    <property type="project" value="InterPro"/>
</dbReference>
<dbReference type="EMBL" id="CP003051">
    <property type="protein sequence ID" value="AGA89413.1"/>
    <property type="molecule type" value="Genomic_DNA"/>
</dbReference>
<sequence length="432" mass="49649">MSLKGLGVWDHREMIVMLKTQGLQRLEQIRAFLEGSQPLGFTAPARDAVYDWIAGELRRLQYTRLSKADKGLVRRYLEKVTGLSRAQVSRLIKQFRDSGQIRDHRGPPAKPFARRYTPEDVRLLGELDALHATLSGPATRKLCERAYRLFGDTRYARLAEISNGHLYNLRRSRTYQRCRGAVDKTRPVKVNIGERRKPRPEGRPGFLRVDSVHQGDLDGIKGLYHINLVDEVTQFQFLGSLERIAEHFLLPLLEALIEAFPFAVLGFHADNGSEYINKRVAALLEKLHIQEFTKSRARRTNDNALVESKNGSVVRKHLGYAHIPRRFATAVNAFTQGVLSPYLNFHRPCFFPTEEVDPRGRLRKRYRYEQMMTPYEKLKSLPDAHQHLKPNITFEQLDARAYSISDNEAAQRLIQARAELFRAINKTQKPAA</sequence>